<dbReference type="GeneID" id="37043248"/>
<sequence>MTLTSPAPMLWLLAGSSAVGLIAWGLYQACHLNMVPGEPDVVVLLLPSSKGRDCPHPRSSVLSPLSRLRARWAWTQLARERGVTPSKLAAQIRDDDEYDWVKGDRPAKGDIVRIWDRVVVWDEDCIDLTVLERWRDRSDKPADEVLDALARRAPSPDRRDPLQAVVESLTKSGKEENSNTDGEQEKEEEDDETLRRFWKSIDRRPPRGCGAVSVEWYRENGLKIAKGGFEEVHAAINSIDFDDAEEEDEEDHVPTPAELEEEARVLKRGKEMFYRYGPPLLIAMLHAGLAGGFASPRIMTVLRATGYLVPPSKERRASKPKNADERLGFGIETVAQAVANEEEERRRHPMYFQPSSKSGEEGQVPSEAAAERTFKRLLETSQFVLDVMDSDDSLSTPSTTRRQQQTDAVDVLSRSGAGWLSATRVRFIHAMVRRRLTKGNLASSYDVSTAGVPINQEDLLATLCSFSTAPLWSLQRMGLNPTQQERQDYVALWRHVGYYMGIEPRLLRRCFRDVDSAERFFASVASHHFLPVTARKRMPAPAPLPPSVRRRQDVGRYLKGGMRGPALPLLYSIAERPPRGMSFGSHCAIARHLLGDALASAVELPGMTTRQYWAMRLQLFVLAQPPLFARYYPRRAWGSALRHNAKEVLRRLTDFTMAGMVPGKGGKRTTYELRGEQKISWEDASHVHLDIAEGQRMRDDYFALMKEAGAVLALCLLTPLVATTYLALRSSNLYSTPL</sequence>
<evidence type="ECO:0000313" key="4">
    <source>
        <dbReference type="Proteomes" id="UP000245768"/>
    </source>
</evidence>
<dbReference type="InterPro" id="IPR018713">
    <property type="entry name" value="MPAB/Lcp_cat_dom"/>
</dbReference>
<keyword evidence="4" id="KW-1185">Reference proteome</keyword>
<accession>A0A316YT14</accession>
<evidence type="ECO:0000313" key="3">
    <source>
        <dbReference type="EMBL" id="PWN92262.1"/>
    </source>
</evidence>
<organism evidence="3 4">
    <name type="scientific">Acaromyces ingoldii</name>
    <dbReference type="NCBI Taxonomy" id="215250"/>
    <lineage>
        <taxon>Eukaryota</taxon>
        <taxon>Fungi</taxon>
        <taxon>Dikarya</taxon>
        <taxon>Basidiomycota</taxon>
        <taxon>Ustilaginomycotina</taxon>
        <taxon>Exobasidiomycetes</taxon>
        <taxon>Exobasidiales</taxon>
        <taxon>Cryptobasidiaceae</taxon>
        <taxon>Acaromyces</taxon>
    </lineage>
</organism>
<dbReference type="OrthoDB" id="6361347at2759"/>
<feature type="region of interest" description="Disordered" evidence="1">
    <location>
        <begin position="168"/>
        <end position="193"/>
    </location>
</feature>
<dbReference type="InParanoid" id="A0A316YT14"/>
<feature type="compositionally biased region" description="Acidic residues" evidence="1">
    <location>
        <begin position="182"/>
        <end position="192"/>
    </location>
</feature>
<gene>
    <name evidence="3" type="ORF">FA10DRAFT_266051</name>
</gene>
<feature type="region of interest" description="Disordered" evidence="1">
    <location>
        <begin position="340"/>
        <end position="369"/>
    </location>
</feature>
<dbReference type="EMBL" id="KZ819635">
    <property type="protein sequence ID" value="PWN92262.1"/>
    <property type="molecule type" value="Genomic_DNA"/>
</dbReference>
<dbReference type="AlphaFoldDB" id="A0A316YT14"/>
<dbReference type="Pfam" id="PF09995">
    <property type="entry name" value="MPAB_Lcp_cat"/>
    <property type="match status" value="1"/>
</dbReference>
<evidence type="ECO:0000256" key="1">
    <source>
        <dbReference type="SAM" id="MobiDB-lite"/>
    </source>
</evidence>
<proteinExistence type="predicted"/>
<reference evidence="3 4" key="1">
    <citation type="journal article" date="2018" name="Mol. Biol. Evol.">
        <title>Broad Genomic Sampling Reveals a Smut Pathogenic Ancestry of the Fungal Clade Ustilaginomycotina.</title>
        <authorList>
            <person name="Kijpornyongpan T."/>
            <person name="Mondo S.J."/>
            <person name="Barry K."/>
            <person name="Sandor L."/>
            <person name="Lee J."/>
            <person name="Lipzen A."/>
            <person name="Pangilinan J."/>
            <person name="LaButti K."/>
            <person name="Hainaut M."/>
            <person name="Henrissat B."/>
            <person name="Grigoriev I.V."/>
            <person name="Spatafora J.W."/>
            <person name="Aime M.C."/>
        </authorList>
    </citation>
    <scope>NUCLEOTIDE SEQUENCE [LARGE SCALE GENOMIC DNA]</scope>
    <source>
        <strain evidence="3 4">MCA 4198</strain>
    </source>
</reference>
<dbReference type="PANTHER" id="PTHR37539:SF1">
    <property type="entry name" value="ER-BOUND OXYGENASE MPAB_MPAB'_RUBBER OXYGENASE CATALYTIC DOMAIN-CONTAINING PROTEIN"/>
    <property type="match status" value="1"/>
</dbReference>
<evidence type="ECO:0000259" key="2">
    <source>
        <dbReference type="Pfam" id="PF09995"/>
    </source>
</evidence>
<protein>
    <recommendedName>
        <fullName evidence="2">ER-bound oxygenase mpaB/mpaB'/Rubber oxygenase catalytic domain-containing protein</fullName>
    </recommendedName>
</protein>
<dbReference type="STRING" id="215250.A0A316YT14"/>
<feature type="domain" description="ER-bound oxygenase mpaB/mpaB'/Rubber oxygenase catalytic" evidence="2">
    <location>
        <begin position="370"/>
        <end position="616"/>
    </location>
</feature>
<dbReference type="PANTHER" id="PTHR37539">
    <property type="entry name" value="SECRETED PROTEIN-RELATED"/>
    <property type="match status" value="1"/>
</dbReference>
<dbReference type="InterPro" id="IPR037473">
    <property type="entry name" value="Lcp-like"/>
</dbReference>
<dbReference type="GO" id="GO:0016491">
    <property type="term" value="F:oxidoreductase activity"/>
    <property type="evidence" value="ECO:0007669"/>
    <property type="project" value="InterPro"/>
</dbReference>
<name>A0A316YT14_9BASI</name>
<dbReference type="RefSeq" id="XP_025379460.1">
    <property type="nucleotide sequence ID" value="XM_025521332.1"/>
</dbReference>
<dbReference type="Proteomes" id="UP000245768">
    <property type="component" value="Unassembled WGS sequence"/>
</dbReference>